<dbReference type="EMBL" id="LQZT01000018">
    <property type="protein sequence ID" value="OCW57294.1"/>
    <property type="molecule type" value="Genomic_DNA"/>
</dbReference>
<dbReference type="Gene3D" id="2.60.200.40">
    <property type="match status" value="1"/>
</dbReference>
<gene>
    <name evidence="2" type="ORF">AWJ14_14040</name>
</gene>
<evidence type="ECO:0000259" key="1">
    <source>
        <dbReference type="PROSITE" id="PS50146"/>
    </source>
</evidence>
<dbReference type="InterPro" id="IPR016064">
    <property type="entry name" value="NAD/diacylglycerol_kinase_sf"/>
</dbReference>
<dbReference type="Gene3D" id="3.40.50.10330">
    <property type="entry name" value="Probable inorganic polyphosphate/atp-NAD kinase, domain 1"/>
    <property type="match status" value="1"/>
</dbReference>
<reference evidence="2 3" key="1">
    <citation type="submission" date="2015-12" db="EMBL/GenBank/DDBJ databases">
        <authorList>
            <person name="Shamseldin A."/>
            <person name="Moawad H."/>
            <person name="Abd El-Rahim W.M."/>
            <person name="Sadowsky M.J."/>
        </authorList>
    </citation>
    <scope>NUCLEOTIDE SEQUENCE [LARGE SCALE GENOMIC DNA]</scope>
    <source>
        <strain evidence="2 3">JC234</strain>
    </source>
</reference>
<sequence length="305" mass="31836">MRTIIILNQDGGTIRGMDAREFGDMACTRLAGHGGCTVRLVSGKDLVPALDEAAADADVGTIVAGGGDGTISAAATACFHSEKTLGVIPLGTMNLYARSLGLPLDPQSAVEALSTASERPLDIATANGRPFIHQFSAGMHAQMVRQRDKLDTSTRLRKIASTLNTLARVITKPPHFRVEIETGSGISRPTVSMVSVSNNIFGDTPLSYATVLDGGVLGLYSSRALGSAEVARMTLLAALGKLQDDPDVSTASVQKVTLRFPDGRAGSKAAIDGEIVDLDREVECVCHAGALRVLVPHTYAGTPNG</sequence>
<dbReference type="OrthoDB" id="9815110at2"/>
<dbReference type="InterPro" id="IPR001206">
    <property type="entry name" value="Diacylglycerol_kinase_cat_dom"/>
</dbReference>
<dbReference type="InterPro" id="IPR050187">
    <property type="entry name" value="Lipid_Phosphate_FormReg"/>
</dbReference>
<proteinExistence type="predicted"/>
<feature type="domain" description="DAGKc" evidence="1">
    <location>
        <begin position="1"/>
        <end position="130"/>
    </location>
</feature>
<comment type="caution">
    <text evidence="2">The sequence shown here is derived from an EMBL/GenBank/DDBJ whole genome shotgun (WGS) entry which is preliminary data.</text>
</comment>
<dbReference type="Pfam" id="PF00781">
    <property type="entry name" value="DAGK_cat"/>
    <property type="match status" value="1"/>
</dbReference>
<dbReference type="STRING" id="1480615.AWJ14_14040"/>
<evidence type="ECO:0000313" key="2">
    <source>
        <dbReference type="EMBL" id="OCW57294.1"/>
    </source>
</evidence>
<dbReference type="InterPro" id="IPR017438">
    <property type="entry name" value="ATP-NAD_kinase_N"/>
</dbReference>
<dbReference type="PANTHER" id="PTHR12358:SF54">
    <property type="entry name" value="SPHINGOSINE KINASE RELATED PROTEIN"/>
    <property type="match status" value="1"/>
</dbReference>
<organism evidence="2 3">
    <name type="scientific">Hoeflea olei</name>
    <dbReference type="NCBI Taxonomy" id="1480615"/>
    <lineage>
        <taxon>Bacteria</taxon>
        <taxon>Pseudomonadati</taxon>
        <taxon>Pseudomonadota</taxon>
        <taxon>Alphaproteobacteria</taxon>
        <taxon>Hyphomicrobiales</taxon>
        <taxon>Rhizobiaceae</taxon>
        <taxon>Hoeflea</taxon>
    </lineage>
</organism>
<dbReference type="PANTHER" id="PTHR12358">
    <property type="entry name" value="SPHINGOSINE KINASE"/>
    <property type="match status" value="1"/>
</dbReference>
<dbReference type="AlphaFoldDB" id="A0A1C1YUV9"/>
<dbReference type="GO" id="GO:0016301">
    <property type="term" value="F:kinase activity"/>
    <property type="evidence" value="ECO:0007669"/>
    <property type="project" value="InterPro"/>
</dbReference>
<accession>A0A1C1YUV9</accession>
<evidence type="ECO:0000313" key="3">
    <source>
        <dbReference type="Proteomes" id="UP000094795"/>
    </source>
</evidence>
<dbReference type="SMART" id="SM00046">
    <property type="entry name" value="DAGKc"/>
    <property type="match status" value="1"/>
</dbReference>
<protein>
    <recommendedName>
        <fullName evidence="1">DAGKc domain-containing protein</fullName>
    </recommendedName>
</protein>
<dbReference type="PROSITE" id="PS50146">
    <property type="entry name" value="DAGK"/>
    <property type="match status" value="1"/>
</dbReference>
<dbReference type="Proteomes" id="UP000094795">
    <property type="component" value="Unassembled WGS sequence"/>
</dbReference>
<dbReference type="RefSeq" id="WP_066179440.1">
    <property type="nucleotide sequence ID" value="NZ_LQZT01000018.1"/>
</dbReference>
<keyword evidence="3" id="KW-1185">Reference proteome</keyword>
<name>A0A1C1YUV9_9HYPH</name>
<dbReference type="SUPFAM" id="SSF111331">
    <property type="entry name" value="NAD kinase/diacylglycerol kinase-like"/>
    <property type="match status" value="1"/>
</dbReference>